<dbReference type="PANTHER" id="PTHR48187:SF2">
    <property type="entry name" value="LD21810P"/>
    <property type="match status" value="1"/>
</dbReference>
<dbReference type="GO" id="GO:0016787">
    <property type="term" value="F:hydrolase activity"/>
    <property type="evidence" value="ECO:0007669"/>
    <property type="project" value="UniProtKB-KW"/>
</dbReference>
<proteinExistence type="inferred from homology"/>
<feature type="region of interest" description="Disordered" evidence="2">
    <location>
        <begin position="345"/>
        <end position="370"/>
    </location>
</feature>
<evidence type="ECO:0000256" key="1">
    <source>
        <dbReference type="ARBA" id="ARBA00007920"/>
    </source>
</evidence>
<dbReference type="VEuPathDB" id="FungiDB:AFLA_000985"/>
<feature type="domain" description="DUF676" evidence="3">
    <location>
        <begin position="27"/>
        <end position="168"/>
    </location>
</feature>
<evidence type="ECO:0000256" key="2">
    <source>
        <dbReference type="SAM" id="MobiDB-lite"/>
    </source>
</evidence>
<dbReference type="EMBL" id="ML734678">
    <property type="protein sequence ID" value="KAB8241877.1"/>
    <property type="molecule type" value="Genomic_DNA"/>
</dbReference>
<comment type="similarity">
    <text evidence="1">Belongs to the putative lipase ROG1 family.</text>
</comment>
<protein>
    <submittedName>
        <fullName evidence="4">Alpha/Beta hydrolase protein</fullName>
    </submittedName>
</protein>
<keyword evidence="4" id="KW-0378">Hydrolase</keyword>
<organism evidence="4">
    <name type="scientific">Aspergillus flavus</name>
    <dbReference type="NCBI Taxonomy" id="5059"/>
    <lineage>
        <taxon>Eukaryota</taxon>
        <taxon>Fungi</taxon>
        <taxon>Dikarya</taxon>
        <taxon>Ascomycota</taxon>
        <taxon>Pezizomycotina</taxon>
        <taxon>Eurotiomycetes</taxon>
        <taxon>Eurotiomycetidae</taxon>
        <taxon>Eurotiales</taxon>
        <taxon>Aspergillaceae</taxon>
        <taxon>Aspergillus</taxon>
        <taxon>Aspergillus subgen. Circumdati</taxon>
    </lineage>
</organism>
<feature type="compositionally biased region" description="Basic and acidic residues" evidence="2">
    <location>
        <begin position="308"/>
        <end position="319"/>
    </location>
</feature>
<dbReference type="InterPro" id="IPR007751">
    <property type="entry name" value="DUF676_lipase-like"/>
</dbReference>
<dbReference type="InterPro" id="IPR029058">
    <property type="entry name" value="AB_hydrolase_fold"/>
</dbReference>
<dbReference type="Gene3D" id="3.40.50.1820">
    <property type="entry name" value="alpha/beta hydrolase"/>
    <property type="match status" value="1"/>
</dbReference>
<dbReference type="PANTHER" id="PTHR48187">
    <property type="entry name" value="LD21810P"/>
    <property type="match status" value="1"/>
</dbReference>
<gene>
    <name evidence="4" type="ORF">BDV35DRAFT_49299</name>
</gene>
<dbReference type="AlphaFoldDB" id="A0A5N6GJ69"/>
<sequence length="370" mass="41531">MPELAARVKQIGLTQVYCSKEKPLVDIVLVHGLNGHPYNTWATQGNPPVFWPADLLPEVLESSRVRILTYGYNANVASFTDGASRDRIHHHAETLASGLAANRNLRSCSDRPIIFVCHSLGGLVVKRALIYCKNVSDAKIQHLRSIYVSTYGILFLGTPHNGSDIAKWGLLLQNICSAVLPKKYMESSSQLVKALRTNNETLQNINSLFADMMSRYHIYFFHETLSTDVKGTRELIVDESSAAPYAEGVERMGIEADHRHMCKFEDDNAPGYEAVAEALLRYSRDAPATILDRWAEEEQTRRAATQNKLKDLLRNERPDSTSQMEGSEPDLRKIGRTQFLPANTSATSSVTMREYEVEEPPEHLYASKHI</sequence>
<name>A0A5N6GJ69_ASPFL</name>
<feature type="region of interest" description="Disordered" evidence="2">
    <location>
        <begin position="302"/>
        <end position="333"/>
    </location>
</feature>
<accession>A0A5N6GJ69</accession>
<dbReference type="Pfam" id="PF05057">
    <property type="entry name" value="DUF676"/>
    <property type="match status" value="1"/>
</dbReference>
<evidence type="ECO:0000313" key="4">
    <source>
        <dbReference type="EMBL" id="KAB8241877.1"/>
    </source>
</evidence>
<dbReference type="SUPFAM" id="SSF53474">
    <property type="entry name" value="alpha/beta-Hydrolases"/>
    <property type="match status" value="1"/>
</dbReference>
<dbReference type="Proteomes" id="UP000325434">
    <property type="component" value="Unassembled WGS sequence"/>
</dbReference>
<dbReference type="VEuPathDB" id="FungiDB:F9C07_2277815"/>
<reference evidence="4" key="1">
    <citation type="submission" date="2019-04" db="EMBL/GenBank/DDBJ databases">
        <title>Friends and foes A comparative genomics study of 23 Aspergillus species from section Flavi.</title>
        <authorList>
            <consortium name="DOE Joint Genome Institute"/>
            <person name="Kjaerbolling I."/>
            <person name="Vesth T."/>
            <person name="Frisvad J.C."/>
            <person name="Nybo J.L."/>
            <person name="Theobald S."/>
            <person name="Kildgaard S."/>
            <person name="Isbrandt T."/>
            <person name="Kuo A."/>
            <person name="Sato A."/>
            <person name="Lyhne E.K."/>
            <person name="Kogle M.E."/>
            <person name="Wiebenga A."/>
            <person name="Kun R.S."/>
            <person name="Lubbers R.J."/>
            <person name="Makela M.R."/>
            <person name="Barry K."/>
            <person name="Chovatia M."/>
            <person name="Clum A."/>
            <person name="Daum C."/>
            <person name="Haridas S."/>
            <person name="He G."/>
            <person name="LaButti K."/>
            <person name="Lipzen A."/>
            <person name="Mondo S."/>
            <person name="Riley R."/>
            <person name="Salamov A."/>
            <person name="Simmons B.A."/>
            <person name="Magnuson J.K."/>
            <person name="Henrissat B."/>
            <person name="Mortensen U.H."/>
            <person name="Larsen T.O."/>
            <person name="Devries R.P."/>
            <person name="Grigoriev I.V."/>
            <person name="Machida M."/>
            <person name="Baker S.E."/>
            <person name="Andersen M.R."/>
        </authorList>
    </citation>
    <scope>NUCLEOTIDE SEQUENCE [LARGE SCALE GENOMIC DNA]</scope>
    <source>
        <strain evidence="4">CBS 121.62</strain>
    </source>
</reference>
<evidence type="ECO:0000259" key="3">
    <source>
        <dbReference type="Pfam" id="PF05057"/>
    </source>
</evidence>